<dbReference type="FunFam" id="3.10.580.20:FF:000002">
    <property type="entry name" value="Chloride channel protein"/>
    <property type="match status" value="1"/>
</dbReference>
<feature type="region of interest" description="Disordered" evidence="10">
    <location>
        <begin position="1"/>
        <end position="49"/>
    </location>
</feature>
<evidence type="ECO:0000313" key="12">
    <source>
        <dbReference type="EMBL" id="RLL98648.1"/>
    </source>
</evidence>
<keyword evidence="8" id="KW-0129">CBS domain</keyword>
<proteinExistence type="inferred from homology"/>
<reference evidence="12 13" key="1">
    <citation type="submission" date="2018-08" db="EMBL/GenBank/DDBJ databases">
        <title>Draft genome sequences of two Aspergillus turcosus clinical strains isolated from bronchoalveolar lavage fluid: one azole-susceptible and the other azole-resistant.</title>
        <authorList>
            <person name="Parent-Michaud M."/>
            <person name="Dufresne P.J."/>
            <person name="Fournier E."/>
            <person name="Martineau C."/>
            <person name="Moreira S."/>
            <person name="Perkins V."/>
            <person name="De Repentigny L."/>
            <person name="Dufresne S.F."/>
        </authorList>
    </citation>
    <scope>NUCLEOTIDE SEQUENCE [LARGE SCALE GENOMIC DNA]</scope>
    <source>
        <strain evidence="12">HMR AF 1038</strain>
    </source>
</reference>
<dbReference type="PRINTS" id="PR00762">
    <property type="entry name" value="CLCHANNEL"/>
</dbReference>
<evidence type="ECO:0000313" key="13">
    <source>
        <dbReference type="Proteomes" id="UP000215289"/>
    </source>
</evidence>
<feature type="transmembrane region" description="Helical" evidence="9">
    <location>
        <begin position="277"/>
        <end position="301"/>
    </location>
</feature>
<feature type="transmembrane region" description="Helical" evidence="9">
    <location>
        <begin position="488"/>
        <end position="510"/>
    </location>
</feature>
<evidence type="ECO:0000256" key="3">
    <source>
        <dbReference type="ARBA" id="ARBA00022692"/>
    </source>
</evidence>
<dbReference type="Proteomes" id="UP000215289">
    <property type="component" value="Unassembled WGS sequence"/>
</dbReference>
<dbReference type="AlphaFoldDB" id="A0A397H9T6"/>
<keyword evidence="3 9" id="KW-0812">Transmembrane</keyword>
<dbReference type="SUPFAM" id="SSF54631">
    <property type="entry name" value="CBS-domain pair"/>
    <property type="match status" value="1"/>
</dbReference>
<feature type="domain" description="CBS" evidence="11">
    <location>
        <begin position="732"/>
        <end position="787"/>
    </location>
</feature>
<dbReference type="InterPro" id="IPR000644">
    <property type="entry name" value="CBS_dom"/>
</dbReference>
<keyword evidence="2 9" id="KW-0813">Transport</keyword>
<comment type="similarity">
    <text evidence="9">Belongs to the chloride channel (TC 2.A.49) family.</text>
</comment>
<evidence type="ECO:0000256" key="7">
    <source>
        <dbReference type="ARBA" id="ARBA00023214"/>
    </source>
</evidence>
<accession>A0A397H9T6</accession>
<evidence type="ECO:0000256" key="10">
    <source>
        <dbReference type="SAM" id="MobiDB-lite"/>
    </source>
</evidence>
<dbReference type="InterPro" id="IPR014743">
    <property type="entry name" value="Cl-channel_core"/>
</dbReference>
<dbReference type="GO" id="GO:0005769">
    <property type="term" value="C:early endosome"/>
    <property type="evidence" value="ECO:0007669"/>
    <property type="project" value="TreeGrafter"/>
</dbReference>
<sequence>MSSMPASSTAPRSPSVRSERRNWRLSGLSVTSPVDPSPPEDNGHPNAITDEIRKIKRYEDFTTIDWVQDAIQEQARRRAKRRDGSGFWDQEGTFGWRRKVSESYDAGQAWLVITIVGAAIGLISAVLNIITEWLSDVKLGHCTTAFYLNEQFCCWGAEGGCPEWKPWTSFWLINYFVYFFFATLFAFVAATLVKVFAPYAAGSGISEIKCIIAGFVMKGFLGGWTLLIKSIALPLAIASGLSVGKEGPSVHFAVCTGNVISRFFSKYKLNASKTREVLTATAAAGVAVAFGSPIGGVLFSLEVGDFEAHVSESYADMLAAGNGVLLSTQDSLAKLFLRFGRNWCIGGRDARTGQLVMFQVQYDRTWHFFELIFFVLLGIFGGLYGAFVIKWNLRVQAFRKKYLSQYPIVESVVLAGLTAFICYPNMFLKINMTEMMEILFRECEGGHDYHGLCESKNRWITVASLVIATILRVLLVIISYGCKVPAGIFVPSMAIGASFGRLVGILVQALHEAFPNSAFFASCKPDVPCITPGTYAFLGAGAALSGIMHLTISVVVIMFELTGALTYILPTMIVVGVTKAVSDRFGSGGIADRMIWFNGFPFLDNKEEHVFNVPVSQAMTPDPVSLPAADFPVREAEHLLSDNKFQGFPVVEDRSSKVLVGYIGRTELRYAIDRARSEGMLAPNARCVFTKEAAEAAVARRASVSRNNLVPDTFDAIQTSLGAPFVDFSRYVDHTPLTVHPRLALETVMEIFKKMGPRVILVEHRGRVTGLVTVKDCLKYQFKVEAEEQALASTHTAADLPLGAHLDGRQSDSLEERVWRFLQRVGSMLPQWSYLNRDHRPVALDNREPSAVVGGTEDEDASVELTERH</sequence>
<dbReference type="InterPro" id="IPR046342">
    <property type="entry name" value="CBS_dom_sf"/>
</dbReference>
<keyword evidence="4 9" id="KW-1133">Transmembrane helix</keyword>
<comment type="caution">
    <text evidence="12">The sequence shown here is derived from an EMBL/GenBank/DDBJ whole genome shotgun (WGS) entry which is preliminary data.</text>
</comment>
<comment type="subcellular location">
    <subcellularLocation>
        <location evidence="1 9">Membrane</location>
        <topology evidence="1 9">Multi-pass membrane protein</topology>
    </subcellularLocation>
</comment>
<dbReference type="STRING" id="1245748.A0A397H9T6"/>
<feature type="transmembrane region" description="Helical" evidence="9">
    <location>
        <begin position="109"/>
        <end position="130"/>
    </location>
</feature>
<dbReference type="CDD" id="cd03684">
    <property type="entry name" value="ClC_3_like"/>
    <property type="match status" value="1"/>
</dbReference>
<dbReference type="SMART" id="SM00116">
    <property type="entry name" value="CBS"/>
    <property type="match status" value="2"/>
</dbReference>
<dbReference type="Pfam" id="PF00571">
    <property type="entry name" value="CBS"/>
    <property type="match status" value="2"/>
</dbReference>
<organism evidence="12 13">
    <name type="scientific">Aspergillus turcosus</name>
    <dbReference type="NCBI Taxonomy" id="1245748"/>
    <lineage>
        <taxon>Eukaryota</taxon>
        <taxon>Fungi</taxon>
        <taxon>Dikarya</taxon>
        <taxon>Ascomycota</taxon>
        <taxon>Pezizomycotina</taxon>
        <taxon>Eurotiomycetes</taxon>
        <taxon>Eurotiomycetidae</taxon>
        <taxon>Eurotiales</taxon>
        <taxon>Aspergillaceae</taxon>
        <taxon>Aspergillus</taxon>
        <taxon>Aspergillus subgen. Fumigati</taxon>
    </lineage>
</organism>
<feature type="transmembrane region" description="Helical" evidence="9">
    <location>
        <begin position="208"/>
        <end position="228"/>
    </location>
</feature>
<evidence type="ECO:0000256" key="8">
    <source>
        <dbReference type="PROSITE-ProRule" id="PRU00703"/>
    </source>
</evidence>
<feature type="transmembrane region" description="Helical" evidence="9">
    <location>
        <begin position="366"/>
        <end position="387"/>
    </location>
</feature>
<name>A0A397H9T6_9EURO</name>
<feature type="transmembrane region" description="Helical" evidence="9">
    <location>
        <begin position="459"/>
        <end position="481"/>
    </location>
</feature>
<dbReference type="FunFam" id="1.10.3080.10:FF:000011">
    <property type="entry name" value="Chloride channel protein"/>
    <property type="match status" value="1"/>
</dbReference>
<dbReference type="GO" id="GO:0005886">
    <property type="term" value="C:plasma membrane"/>
    <property type="evidence" value="ECO:0007669"/>
    <property type="project" value="TreeGrafter"/>
</dbReference>
<dbReference type="Gene3D" id="3.90.1280.20">
    <property type="match status" value="1"/>
</dbReference>
<feature type="compositionally biased region" description="Polar residues" evidence="10">
    <location>
        <begin position="1"/>
        <end position="16"/>
    </location>
</feature>
<evidence type="ECO:0000256" key="4">
    <source>
        <dbReference type="ARBA" id="ARBA00022989"/>
    </source>
</evidence>
<dbReference type="Pfam" id="PF00654">
    <property type="entry name" value="Voltage_CLC"/>
    <property type="match status" value="1"/>
</dbReference>
<dbReference type="GO" id="GO:0005783">
    <property type="term" value="C:endoplasmic reticulum"/>
    <property type="evidence" value="ECO:0007669"/>
    <property type="project" value="TreeGrafter"/>
</dbReference>
<dbReference type="InterPro" id="IPR001807">
    <property type="entry name" value="ClC"/>
</dbReference>
<protein>
    <recommendedName>
        <fullName evidence="9">Chloride channel protein</fullName>
    </recommendedName>
</protein>
<dbReference type="Gene3D" id="3.10.580.20">
    <property type="match status" value="1"/>
</dbReference>
<dbReference type="GO" id="GO:0005247">
    <property type="term" value="F:voltage-gated chloride channel activity"/>
    <property type="evidence" value="ECO:0007669"/>
    <property type="project" value="TreeGrafter"/>
</dbReference>
<keyword evidence="13" id="KW-1185">Reference proteome</keyword>
<evidence type="ECO:0000256" key="1">
    <source>
        <dbReference type="ARBA" id="ARBA00004141"/>
    </source>
</evidence>
<evidence type="ECO:0000256" key="5">
    <source>
        <dbReference type="ARBA" id="ARBA00023065"/>
    </source>
</evidence>
<keyword evidence="7 9" id="KW-0868">Chloride</keyword>
<evidence type="ECO:0000259" key="11">
    <source>
        <dbReference type="PROSITE" id="PS51371"/>
    </source>
</evidence>
<feature type="transmembrane region" description="Helical" evidence="9">
    <location>
        <begin position="248"/>
        <end position="265"/>
    </location>
</feature>
<keyword evidence="5 9" id="KW-0406">Ion transport</keyword>
<feature type="transmembrane region" description="Helical" evidence="9">
    <location>
        <begin position="408"/>
        <end position="426"/>
    </location>
</feature>
<keyword evidence="6 9" id="KW-0472">Membrane</keyword>
<dbReference type="GO" id="GO:0000324">
    <property type="term" value="C:fungal-type vacuole"/>
    <property type="evidence" value="ECO:0007669"/>
    <property type="project" value="TreeGrafter"/>
</dbReference>
<gene>
    <name evidence="12" type="ORF">CFD26_106677</name>
</gene>
<dbReference type="PROSITE" id="PS51371">
    <property type="entry name" value="CBS"/>
    <property type="match status" value="2"/>
</dbReference>
<feature type="region of interest" description="Disordered" evidence="10">
    <location>
        <begin position="846"/>
        <end position="869"/>
    </location>
</feature>
<dbReference type="GO" id="GO:0006878">
    <property type="term" value="P:intracellular copper ion homeostasis"/>
    <property type="evidence" value="ECO:0007669"/>
    <property type="project" value="TreeGrafter"/>
</dbReference>
<dbReference type="GO" id="GO:0005794">
    <property type="term" value="C:Golgi apparatus"/>
    <property type="evidence" value="ECO:0007669"/>
    <property type="project" value="TreeGrafter"/>
</dbReference>
<dbReference type="GO" id="GO:0006879">
    <property type="term" value="P:intracellular iron ion homeostasis"/>
    <property type="evidence" value="ECO:0007669"/>
    <property type="project" value="TreeGrafter"/>
</dbReference>
<dbReference type="EMBL" id="NIDN02000048">
    <property type="protein sequence ID" value="RLL98648.1"/>
    <property type="molecule type" value="Genomic_DNA"/>
</dbReference>
<dbReference type="CDD" id="cd04591">
    <property type="entry name" value="CBS_pair_voltage-gated_CLC_euk_bac"/>
    <property type="match status" value="1"/>
</dbReference>
<feature type="transmembrane region" description="Helical" evidence="9">
    <location>
        <begin position="175"/>
        <end position="196"/>
    </location>
</feature>
<dbReference type="PANTHER" id="PTHR45711">
    <property type="entry name" value="CHLORIDE CHANNEL PROTEIN"/>
    <property type="match status" value="1"/>
</dbReference>
<dbReference type="FunFam" id="3.90.1280.20:FF:000004">
    <property type="entry name" value="Chloride channel protein"/>
    <property type="match status" value="1"/>
</dbReference>
<dbReference type="PANTHER" id="PTHR45711:SF9">
    <property type="entry name" value="ANION_PROTON EXCHANGE TRANSPORTER GEF1"/>
    <property type="match status" value="1"/>
</dbReference>
<evidence type="ECO:0000256" key="9">
    <source>
        <dbReference type="RuleBase" id="RU361221"/>
    </source>
</evidence>
<dbReference type="Gene3D" id="1.10.3080.10">
    <property type="entry name" value="Clc chloride channel"/>
    <property type="match status" value="1"/>
</dbReference>
<dbReference type="OrthoDB" id="44789at2759"/>
<evidence type="ECO:0000256" key="6">
    <source>
        <dbReference type="ARBA" id="ARBA00023136"/>
    </source>
</evidence>
<evidence type="ECO:0000256" key="2">
    <source>
        <dbReference type="ARBA" id="ARBA00022448"/>
    </source>
</evidence>
<feature type="transmembrane region" description="Helical" evidence="9">
    <location>
        <begin position="535"/>
        <end position="559"/>
    </location>
</feature>
<dbReference type="SUPFAM" id="SSF81340">
    <property type="entry name" value="Clc chloride channel"/>
    <property type="match status" value="1"/>
</dbReference>
<feature type="domain" description="CBS" evidence="11">
    <location>
        <begin position="619"/>
        <end position="678"/>
    </location>
</feature>